<dbReference type="GO" id="GO:0030077">
    <property type="term" value="C:plasma membrane light-harvesting complex"/>
    <property type="evidence" value="ECO:0007669"/>
    <property type="project" value="InterPro"/>
</dbReference>
<sequence length="118" mass="12770">MFEAANIRDWIGLPVVDQSEEKIGTLESIYYDTATSDPAFGAVTTGLVGFQKLVFVPLTGALVAPKHLVVAFPKKLVKDAPSIATDGELDSAIEPGLYEHYGLTYQTGSNGERRLGRR</sequence>
<organism evidence="2 3">
    <name type="scientific">Curtobacterium luteum</name>
    <dbReference type="NCBI Taxonomy" id="33881"/>
    <lineage>
        <taxon>Bacteria</taxon>
        <taxon>Bacillati</taxon>
        <taxon>Actinomycetota</taxon>
        <taxon>Actinomycetes</taxon>
        <taxon>Micrococcales</taxon>
        <taxon>Microbacteriaceae</taxon>
        <taxon>Curtobacterium</taxon>
    </lineage>
</organism>
<dbReference type="InterPro" id="IPR027275">
    <property type="entry name" value="PRC-brl_dom"/>
</dbReference>
<dbReference type="AlphaFoldDB" id="A0A175RJB8"/>
<evidence type="ECO:0000259" key="1">
    <source>
        <dbReference type="Pfam" id="PF05239"/>
    </source>
</evidence>
<dbReference type="Proteomes" id="UP000078252">
    <property type="component" value="Unassembled WGS sequence"/>
</dbReference>
<dbReference type="SUPFAM" id="SSF50346">
    <property type="entry name" value="PRC-barrel domain"/>
    <property type="match status" value="1"/>
</dbReference>
<feature type="domain" description="PRC-barrel" evidence="1">
    <location>
        <begin position="6"/>
        <end position="76"/>
    </location>
</feature>
<evidence type="ECO:0000313" key="3">
    <source>
        <dbReference type="Proteomes" id="UP000078252"/>
    </source>
</evidence>
<gene>
    <name evidence="2" type="ORF">NS184_14930</name>
</gene>
<reference evidence="2 3" key="1">
    <citation type="journal article" date="2016" name="Front. Microbiol.">
        <title>Genomic Resource of Rice Seed Associated Bacteria.</title>
        <authorList>
            <person name="Midha S."/>
            <person name="Bansal K."/>
            <person name="Sharma S."/>
            <person name="Kumar N."/>
            <person name="Patil P.P."/>
            <person name="Chaudhry V."/>
            <person name="Patil P.B."/>
        </authorList>
    </citation>
    <scope>NUCLEOTIDE SEQUENCE [LARGE SCALE GENOMIC DNA]</scope>
    <source>
        <strain evidence="2 3">NS184</strain>
    </source>
</reference>
<comment type="caution">
    <text evidence="2">The sequence shown here is derived from an EMBL/GenBank/DDBJ whole genome shotgun (WGS) entry which is preliminary data.</text>
</comment>
<dbReference type="Gene3D" id="3.90.50.10">
    <property type="entry name" value="Photosynthetic Reaction Center, subunit H, domain 2"/>
    <property type="match status" value="1"/>
</dbReference>
<name>A0A175RJB8_9MICO</name>
<dbReference type="InterPro" id="IPR014747">
    <property type="entry name" value="Bac_photo_RC_H_C"/>
</dbReference>
<proteinExistence type="predicted"/>
<dbReference type="PATRIC" id="fig|33881.3.peg.3522"/>
<dbReference type="EMBL" id="LDQC01000095">
    <property type="protein sequence ID" value="KTR02909.1"/>
    <property type="molecule type" value="Genomic_DNA"/>
</dbReference>
<evidence type="ECO:0000313" key="2">
    <source>
        <dbReference type="EMBL" id="KTR02909.1"/>
    </source>
</evidence>
<dbReference type="OrthoDB" id="3712018at2"/>
<dbReference type="RefSeq" id="WP_058726875.1">
    <property type="nucleotide sequence ID" value="NZ_LDQC01000095.1"/>
</dbReference>
<dbReference type="InterPro" id="IPR011033">
    <property type="entry name" value="PRC_barrel-like_sf"/>
</dbReference>
<dbReference type="Pfam" id="PF05239">
    <property type="entry name" value="PRC"/>
    <property type="match status" value="1"/>
</dbReference>
<dbReference type="GO" id="GO:0019684">
    <property type="term" value="P:photosynthesis, light reaction"/>
    <property type="evidence" value="ECO:0007669"/>
    <property type="project" value="InterPro"/>
</dbReference>
<protein>
    <submittedName>
        <fullName evidence="2">Photosystem reaction center subunit H</fullName>
    </submittedName>
</protein>
<accession>A0A175RJB8</accession>
<dbReference type="STRING" id="33881.NS184_14930"/>